<dbReference type="EC" id="3.2.2.24" evidence="5"/>
<dbReference type="InterPro" id="IPR036705">
    <property type="entry name" value="Ribosyl_crysJ1_sf"/>
</dbReference>
<comment type="similarity">
    <text evidence="1">Belongs to the ADP-ribosylglycohydrolase family.</text>
</comment>
<dbReference type="PANTHER" id="PTHR16222">
    <property type="entry name" value="ADP-RIBOSYLGLYCOHYDROLASE"/>
    <property type="match status" value="1"/>
</dbReference>
<gene>
    <name evidence="5" type="primary">draG</name>
    <name evidence="4" type="ORF">ASJ82_07360</name>
    <name evidence="5" type="ORF">MSCUN_04040</name>
</gene>
<dbReference type="Proteomes" id="UP000217528">
    <property type="component" value="Unassembled WGS sequence"/>
</dbReference>
<dbReference type="SUPFAM" id="SSF101478">
    <property type="entry name" value="ADP-ribosylglycohydrolase"/>
    <property type="match status" value="1"/>
</dbReference>
<keyword evidence="3" id="KW-0460">Magnesium</keyword>
<dbReference type="GO" id="GO:0046872">
    <property type="term" value="F:metal ion binding"/>
    <property type="evidence" value="ECO:0007669"/>
    <property type="project" value="UniProtKB-KW"/>
</dbReference>
<dbReference type="PANTHER" id="PTHR16222:SF24">
    <property type="entry name" value="ADP-RIBOSYLHYDROLASE ARH3"/>
    <property type="match status" value="1"/>
</dbReference>
<evidence type="ECO:0000313" key="4">
    <source>
        <dbReference type="EMBL" id="PAV06925.1"/>
    </source>
</evidence>
<protein>
    <submittedName>
        <fullName evidence="5">ADP-ribosyl-[dinitrogen reductase] glycohydrolase</fullName>
        <ecNumber evidence="5">3.2.2.24</ecNumber>
    </submittedName>
</protein>
<dbReference type="Pfam" id="PF03747">
    <property type="entry name" value="ADP_ribosyl_GH"/>
    <property type="match status" value="1"/>
</dbReference>
<dbReference type="InterPro" id="IPR005502">
    <property type="entry name" value="Ribosyl_crysJ1"/>
</dbReference>
<accession>A0A2A2HC35</accession>
<dbReference type="OrthoDB" id="114878at2157"/>
<dbReference type="Gene3D" id="1.10.4080.10">
    <property type="entry name" value="ADP-ribosylation/Crystallin J1"/>
    <property type="match status" value="1"/>
</dbReference>
<keyword evidence="6" id="KW-1185">Reference proteome</keyword>
<comment type="cofactor">
    <cofactor evidence="3">
        <name>Mg(2+)</name>
        <dbReference type="ChEBI" id="CHEBI:18420"/>
    </cofactor>
    <text evidence="3">Binds 2 magnesium ions per subunit.</text>
</comment>
<feature type="binding site" evidence="3">
    <location>
        <position position="57"/>
    </location>
    <ligand>
        <name>Mg(2+)</name>
        <dbReference type="ChEBI" id="CHEBI:18420"/>
        <label>1</label>
    </ligand>
</feature>
<comment type="caution">
    <text evidence="4">The sequence shown here is derived from an EMBL/GenBank/DDBJ whole genome shotgun (WGS) entry which is preliminary data.</text>
</comment>
<dbReference type="AlphaFoldDB" id="A0A2A2HC35"/>
<feature type="binding site" evidence="3">
    <location>
        <position position="55"/>
    </location>
    <ligand>
        <name>Mg(2+)</name>
        <dbReference type="ChEBI" id="CHEBI:18420"/>
        <label>1</label>
    </ligand>
</feature>
<evidence type="ECO:0000313" key="7">
    <source>
        <dbReference type="Proteomes" id="UP000246004"/>
    </source>
</evidence>
<name>A0A2A2HC35_9EURY</name>
<feature type="binding site" evidence="3">
    <location>
        <position position="270"/>
    </location>
    <ligand>
        <name>Mg(2+)</name>
        <dbReference type="ChEBI" id="CHEBI:18420"/>
        <label>1</label>
    </ligand>
</feature>
<reference evidence="4 6" key="2">
    <citation type="journal article" date="2017" name="BMC Genomics">
        <title>Genomic analysis of methanogenic archaea reveals a shift towards energy conservation.</title>
        <authorList>
            <person name="Gilmore S.P."/>
            <person name="Henske J.K."/>
            <person name="Sexton J.A."/>
            <person name="Solomon K.V."/>
            <person name="Seppala S."/>
            <person name="Yoo J.I."/>
            <person name="Huyett L.M."/>
            <person name="Pressman A."/>
            <person name="Cogan J.Z."/>
            <person name="Kivenson V."/>
            <person name="Peng X."/>
            <person name="Tan Y."/>
            <person name="Valentine D.L."/>
            <person name="O'Malley M.A."/>
        </authorList>
    </citation>
    <scope>NUCLEOTIDE SEQUENCE [LARGE SCALE GENOMIC DNA]</scope>
    <source>
        <strain evidence="4 6">1R-7</strain>
    </source>
</reference>
<evidence type="ECO:0000313" key="5">
    <source>
        <dbReference type="EMBL" id="PWL08691.1"/>
    </source>
</evidence>
<dbReference type="EMBL" id="LWMS01000010">
    <property type="protein sequence ID" value="PWL08691.1"/>
    <property type="molecule type" value="Genomic_DNA"/>
</dbReference>
<evidence type="ECO:0000256" key="1">
    <source>
        <dbReference type="ARBA" id="ARBA00010702"/>
    </source>
</evidence>
<dbReference type="InterPro" id="IPR050792">
    <property type="entry name" value="ADP-ribosylglycohydrolase"/>
</dbReference>
<keyword evidence="2 5" id="KW-0378">Hydrolase</keyword>
<dbReference type="GO" id="GO:0047407">
    <property type="term" value="F:ADP-ribosyl-[dinitrogen reductase] hydrolase activity"/>
    <property type="evidence" value="ECO:0007669"/>
    <property type="project" value="UniProtKB-EC"/>
</dbReference>
<reference evidence="5 7" key="1">
    <citation type="submission" date="2016-04" db="EMBL/GenBank/DDBJ databases">
        <title>Genome sequence of Methanosphaera cuniculi DSM 4103.</title>
        <authorList>
            <person name="Poehlein A."/>
            <person name="Seedorf H."/>
            <person name="Daniel R."/>
        </authorList>
    </citation>
    <scope>NUCLEOTIDE SEQUENCE [LARGE SCALE GENOMIC DNA]</scope>
    <source>
        <strain evidence="5 7">DSM 4103</strain>
    </source>
</reference>
<dbReference type="EMBL" id="LMVN01000024">
    <property type="protein sequence ID" value="PAV06925.1"/>
    <property type="molecule type" value="Genomic_DNA"/>
</dbReference>
<feature type="binding site" evidence="3">
    <location>
        <position position="56"/>
    </location>
    <ligand>
        <name>Mg(2+)</name>
        <dbReference type="ChEBI" id="CHEBI:18420"/>
        <label>1</label>
    </ligand>
</feature>
<sequence length="316" mass="36007">MPINKNQVYGSILGGIVGDALGVPYEFLSRSEIAENPISKMIGYGTYNQPPGTWSDDTSMTLALIDSIIENDEINYTDMMDKFSEWLYEAKYTPHNETFDVGRTTRYTIDQYRKGTEALKCGLDDDHSNGNGSLMRLIPVCLYLYANDYSIEDACEIIKNVSSLTHAHPVSYTSCNIYNILVYEILDNPEMEFKEILTNAKNKAKDKYKGSVSRRFNRLFSDNFFNISLDELESTGFVLNALEIAFYCCYHTDNYKDAILMAANLGEDTDTNAKITGDVAGLYYGDDYIPDEYLKTLIKREYLEDMIDQFIKTLKI</sequence>
<evidence type="ECO:0000313" key="6">
    <source>
        <dbReference type="Proteomes" id="UP000217528"/>
    </source>
</evidence>
<evidence type="ECO:0000256" key="3">
    <source>
        <dbReference type="PIRSR" id="PIRSR605502-1"/>
    </source>
</evidence>
<keyword evidence="3" id="KW-0479">Metal-binding</keyword>
<dbReference type="RefSeq" id="WP_170103990.1">
    <property type="nucleotide sequence ID" value="NZ_LMVN01000024.1"/>
</dbReference>
<keyword evidence="5" id="KW-0326">Glycosidase</keyword>
<dbReference type="Proteomes" id="UP000246004">
    <property type="component" value="Unassembled WGS sequence"/>
</dbReference>
<evidence type="ECO:0000256" key="2">
    <source>
        <dbReference type="ARBA" id="ARBA00022801"/>
    </source>
</evidence>
<proteinExistence type="inferred from homology"/>
<feature type="binding site" evidence="3">
    <location>
        <position position="271"/>
    </location>
    <ligand>
        <name>Mg(2+)</name>
        <dbReference type="ChEBI" id="CHEBI:18420"/>
        <label>1</label>
    </ligand>
</feature>
<organism evidence="4 6">
    <name type="scientific">Methanosphaera cuniculi</name>
    <dbReference type="NCBI Taxonomy" id="1077256"/>
    <lineage>
        <taxon>Archaea</taxon>
        <taxon>Methanobacteriati</taxon>
        <taxon>Methanobacteriota</taxon>
        <taxon>Methanomada group</taxon>
        <taxon>Methanobacteria</taxon>
        <taxon>Methanobacteriales</taxon>
        <taxon>Methanobacteriaceae</taxon>
        <taxon>Methanosphaera</taxon>
    </lineage>
</organism>
<feature type="binding site" evidence="3">
    <location>
        <position position="268"/>
    </location>
    <ligand>
        <name>Mg(2+)</name>
        <dbReference type="ChEBI" id="CHEBI:18420"/>
        <label>1</label>
    </ligand>
</feature>